<keyword evidence="1" id="KW-1133">Transmembrane helix</keyword>
<keyword evidence="1" id="KW-0472">Membrane</keyword>
<gene>
    <name evidence="2" type="ORF">BECKLFY1418A_GA0070994_10071</name>
</gene>
<protein>
    <recommendedName>
        <fullName evidence="3">PH domain-containing protein</fullName>
    </recommendedName>
</protein>
<dbReference type="AlphaFoldDB" id="A0A450UAK8"/>
<evidence type="ECO:0000256" key="1">
    <source>
        <dbReference type="SAM" id="Phobius"/>
    </source>
</evidence>
<sequence>MVAQQFHQYTYGFWGGHPGFRMLLWYVFVVLPTPVVLQFFFGGIHLSIAYKVFGILGVIFLPIYIWGDIKYRDWFHPIIVQPDGLRINGPGGEKIFLWKDFEKMEPIAHPDWDYYQALSSGVRLTFSGGEVLRIFEKMEGYNDLMEEINEKARKER</sequence>
<accession>A0A450UAK8</accession>
<organism evidence="2">
    <name type="scientific">Candidatus Kentrum sp. LFY</name>
    <dbReference type="NCBI Taxonomy" id="2126342"/>
    <lineage>
        <taxon>Bacteria</taxon>
        <taxon>Pseudomonadati</taxon>
        <taxon>Pseudomonadota</taxon>
        <taxon>Gammaproteobacteria</taxon>
        <taxon>Candidatus Kentrum</taxon>
    </lineage>
</organism>
<dbReference type="EMBL" id="CAADFH010000007">
    <property type="protein sequence ID" value="VFJ89237.1"/>
    <property type="molecule type" value="Genomic_DNA"/>
</dbReference>
<reference evidence="2" key="1">
    <citation type="submission" date="2019-02" db="EMBL/GenBank/DDBJ databases">
        <authorList>
            <person name="Gruber-Vodicka R. H."/>
            <person name="Seah K. B. B."/>
        </authorList>
    </citation>
    <scope>NUCLEOTIDE SEQUENCE</scope>
    <source>
        <strain evidence="2">BECK_M6</strain>
    </source>
</reference>
<feature type="transmembrane region" description="Helical" evidence="1">
    <location>
        <begin position="23"/>
        <end position="42"/>
    </location>
</feature>
<proteinExistence type="predicted"/>
<evidence type="ECO:0008006" key="3">
    <source>
        <dbReference type="Google" id="ProtNLM"/>
    </source>
</evidence>
<name>A0A450UAK8_9GAMM</name>
<keyword evidence="1" id="KW-0812">Transmembrane</keyword>
<feature type="transmembrane region" description="Helical" evidence="1">
    <location>
        <begin position="48"/>
        <end position="67"/>
    </location>
</feature>
<evidence type="ECO:0000313" key="2">
    <source>
        <dbReference type="EMBL" id="VFJ89237.1"/>
    </source>
</evidence>